<evidence type="ECO:0000256" key="7">
    <source>
        <dbReference type="ARBA" id="ARBA00022723"/>
    </source>
</evidence>
<dbReference type="PANTHER" id="PTHR24305:SF166">
    <property type="entry name" value="CYTOCHROME P450 12A4, MITOCHONDRIAL-RELATED"/>
    <property type="match status" value="1"/>
</dbReference>
<evidence type="ECO:0000256" key="12">
    <source>
        <dbReference type="ARBA" id="ARBA00023136"/>
    </source>
</evidence>
<dbReference type="GO" id="GO:0016705">
    <property type="term" value="F:oxidoreductase activity, acting on paired donors, with incorporation or reduction of molecular oxygen"/>
    <property type="evidence" value="ECO:0007669"/>
    <property type="project" value="InterPro"/>
</dbReference>
<evidence type="ECO:0000256" key="13">
    <source>
        <dbReference type="SAM" id="Phobius"/>
    </source>
</evidence>
<dbReference type="PANTHER" id="PTHR24305">
    <property type="entry name" value="CYTOCHROME P450"/>
    <property type="match status" value="1"/>
</dbReference>
<evidence type="ECO:0000256" key="6">
    <source>
        <dbReference type="ARBA" id="ARBA00022692"/>
    </source>
</evidence>
<evidence type="ECO:0000256" key="5">
    <source>
        <dbReference type="ARBA" id="ARBA00022617"/>
    </source>
</evidence>
<evidence type="ECO:0008006" key="16">
    <source>
        <dbReference type="Google" id="ProtNLM"/>
    </source>
</evidence>
<dbReference type="GO" id="GO:0016020">
    <property type="term" value="C:membrane"/>
    <property type="evidence" value="ECO:0007669"/>
    <property type="project" value="UniProtKB-SubCell"/>
</dbReference>
<dbReference type="Gene3D" id="1.10.630.10">
    <property type="entry name" value="Cytochrome P450"/>
    <property type="match status" value="2"/>
</dbReference>
<evidence type="ECO:0000313" key="14">
    <source>
        <dbReference type="EMBL" id="KAF7352175.1"/>
    </source>
</evidence>
<evidence type="ECO:0000256" key="8">
    <source>
        <dbReference type="ARBA" id="ARBA00022989"/>
    </source>
</evidence>
<comment type="subcellular location">
    <subcellularLocation>
        <location evidence="2">Membrane</location>
    </subcellularLocation>
</comment>
<keyword evidence="15" id="KW-1185">Reference proteome</keyword>
<evidence type="ECO:0000256" key="10">
    <source>
        <dbReference type="ARBA" id="ARBA00023004"/>
    </source>
</evidence>
<evidence type="ECO:0000256" key="3">
    <source>
        <dbReference type="ARBA" id="ARBA00004721"/>
    </source>
</evidence>
<dbReference type="GO" id="GO:0004497">
    <property type="term" value="F:monooxygenase activity"/>
    <property type="evidence" value="ECO:0007669"/>
    <property type="project" value="UniProtKB-KW"/>
</dbReference>
<evidence type="ECO:0000256" key="2">
    <source>
        <dbReference type="ARBA" id="ARBA00004370"/>
    </source>
</evidence>
<evidence type="ECO:0000313" key="15">
    <source>
        <dbReference type="Proteomes" id="UP000620124"/>
    </source>
</evidence>
<keyword evidence="9" id="KW-0560">Oxidoreductase</keyword>
<dbReference type="EMBL" id="JACAZI010000009">
    <property type="protein sequence ID" value="KAF7352175.1"/>
    <property type="molecule type" value="Genomic_DNA"/>
</dbReference>
<evidence type="ECO:0000256" key="11">
    <source>
        <dbReference type="ARBA" id="ARBA00023033"/>
    </source>
</evidence>
<feature type="transmembrane region" description="Helical" evidence="13">
    <location>
        <begin position="48"/>
        <end position="67"/>
    </location>
</feature>
<protein>
    <recommendedName>
        <fullName evidence="16">Cytochrome P450</fullName>
    </recommendedName>
</protein>
<dbReference type="SUPFAM" id="SSF48264">
    <property type="entry name" value="Cytochrome P450"/>
    <property type="match status" value="1"/>
</dbReference>
<comment type="caution">
    <text evidence="14">The sequence shown here is derived from an EMBL/GenBank/DDBJ whole genome shotgun (WGS) entry which is preliminary data.</text>
</comment>
<comment type="cofactor">
    <cofactor evidence="1">
        <name>heme</name>
        <dbReference type="ChEBI" id="CHEBI:30413"/>
    </cofactor>
</comment>
<keyword evidence="6 13" id="KW-0812">Transmembrane</keyword>
<keyword evidence="7" id="KW-0479">Metal-binding</keyword>
<keyword evidence="12 13" id="KW-0472">Membrane</keyword>
<dbReference type="Proteomes" id="UP000620124">
    <property type="component" value="Unassembled WGS sequence"/>
</dbReference>
<name>A0A8H6Y5R8_9AGAR</name>
<dbReference type="GO" id="GO:0020037">
    <property type="term" value="F:heme binding"/>
    <property type="evidence" value="ECO:0007669"/>
    <property type="project" value="InterPro"/>
</dbReference>
<keyword evidence="8 13" id="KW-1133">Transmembrane helix</keyword>
<evidence type="ECO:0000256" key="9">
    <source>
        <dbReference type="ARBA" id="ARBA00023002"/>
    </source>
</evidence>
<dbReference type="InterPro" id="IPR001128">
    <property type="entry name" value="Cyt_P450"/>
</dbReference>
<organism evidence="14 15">
    <name type="scientific">Mycena venus</name>
    <dbReference type="NCBI Taxonomy" id="2733690"/>
    <lineage>
        <taxon>Eukaryota</taxon>
        <taxon>Fungi</taxon>
        <taxon>Dikarya</taxon>
        <taxon>Basidiomycota</taxon>
        <taxon>Agaricomycotina</taxon>
        <taxon>Agaricomycetes</taxon>
        <taxon>Agaricomycetidae</taxon>
        <taxon>Agaricales</taxon>
        <taxon>Marasmiineae</taxon>
        <taxon>Mycenaceae</taxon>
        <taxon>Mycena</taxon>
    </lineage>
</organism>
<sequence length="277" mass="30213">MLSPAFSFDSVKEMTSVIYECAERLETRLTNLIRLDSALEKNGTGLNIVPYIGACTLNIIGAVALSHSFSAHSALLKPLAFLAPIVLCAIPQAAVARAPLPLMQSQGVIKTIVRRIGRKILDREKFAVDKASKGILTSINPENSCDSTLHRRKQRIGLLHDLLPLLTSLPGIGAIFRITKGQLIHIPFTPMHTNPRVWGPTAAVFDPLRWLEVRDPAILPHGWSGLLAFCEGPRNCLAVLELKIILVTLVRSFVFTDTGVHVDEKISPTLQPVVDGG</sequence>
<keyword evidence="11" id="KW-0503">Monooxygenase</keyword>
<dbReference type="GO" id="GO:0005506">
    <property type="term" value="F:iron ion binding"/>
    <property type="evidence" value="ECO:0007669"/>
    <property type="project" value="InterPro"/>
</dbReference>
<keyword evidence="10" id="KW-0408">Iron</keyword>
<accession>A0A8H6Y5R8</accession>
<dbReference type="InterPro" id="IPR050121">
    <property type="entry name" value="Cytochrome_P450_monoxygenase"/>
</dbReference>
<keyword evidence="5" id="KW-0349">Heme</keyword>
<dbReference type="InterPro" id="IPR036396">
    <property type="entry name" value="Cyt_P450_sf"/>
</dbReference>
<dbReference type="Pfam" id="PF00067">
    <property type="entry name" value="p450"/>
    <property type="match status" value="1"/>
</dbReference>
<dbReference type="AlphaFoldDB" id="A0A8H6Y5R8"/>
<proteinExistence type="inferred from homology"/>
<gene>
    <name evidence="14" type="ORF">MVEN_01180700</name>
</gene>
<evidence type="ECO:0000256" key="4">
    <source>
        <dbReference type="ARBA" id="ARBA00010617"/>
    </source>
</evidence>
<comment type="similarity">
    <text evidence="4">Belongs to the cytochrome P450 family.</text>
</comment>
<evidence type="ECO:0000256" key="1">
    <source>
        <dbReference type="ARBA" id="ARBA00001971"/>
    </source>
</evidence>
<comment type="pathway">
    <text evidence="3">Secondary metabolite biosynthesis; terpenoid biosynthesis.</text>
</comment>
<feature type="transmembrane region" description="Helical" evidence="13">
    <location>
        <begin position="79"/>
        <end position="100"/>
    </location>
</feature>
<dbReference type="OrthoDB" id="1470350at2759"/>
<reference evidence="14" key="1">
    <citation type="submission" date="2020-05" db="EMBL/GenBank/DDBJ databases">
        <title>Mycena genomes resolve the evolution of fungal bioluminescence.</title>
        <authorList>
            <person name="Tsai I.J."/>
        </authorList>
    </citation>
    <scope>NUCLEOTIDE SEQUENCE</scope>
    <source>
        <strain evidence="14">CCC161011</strain>
    </source>
</reference>